<dbReference type="GO" id="GO:0005737">
    <property type="term" value="C:cytoplasm"/>
    <property type="evidence" value="ECO:0007669"/>
    <property type="project" value="UniProtKB-SubCell"/>
</dbReference>
<evidence type="ECO:0000256" key="1">
    <source>
        <dbReference type="ARBA" id="ARBA00000077"/>
    </source>
</evidence>
<dbReference type="InterPro" id="IPR024567">
    <property type="entry name" value="RNase_HII/HIII_dom"/>
</dbReference>
<dbReference type="EC" id="3.1.26.4" evidence="6 14"/>
<comment type="cofactor">
    <cofactor evidence="14 15">
        <name>Mn(2+)</name>
        <dbReference type="ChEBI" id="CHEBI:29035"/>
    </cofactor>
    <cofactor evidence="14 15">
        <name>Mg(2+)</name>
        <dbReference type="ChEBI" id="CHEBI:18420"/>
    </cofactor>
    <text evidence="14 15">Manganese or magnesium. Binds 1 divalent metal ion per monomer in the absence of substrate. May bind a second metal ion after substrate binding.</text>
</comment>
<comment type="catalytic activity">
    <reaction evidence="1 14 15 16">
        <text>Endonucleolytic cleavage to 5'-phosphomonoester.</text>
        <dbReference type="EC" id="3.1.26.4"/>
    </reaction>
</comment>
<dbReference type="PANTHER" id="PTHR10954">
    <property type="entry name" value="RIBONUCLEASE H2 SUBUNIT A"/>
    <property type="match status" value="1"/>
</dbReference>
<sequence length="268" mass="30371">MQGTIAEIKKWLEKKERLSPQELAELQNDSRAGVQKLAARYIKKQERRKKEEERLEKMWYYEKKYRQQGIRLIAGVDEAGRGPLAGPVVAAAVILPESFPVEGLNDSKQMTPQNRQRLKERIESEAIAVGVGMADELYIDRHNILQATYHAMRKAIEQLPVTPEMVLADAVTIPDLAIPQQAIIKGDAKSHSIAAASVIAKTVRDEWMMQMAEKYPHYGFDHHMGYGTPEHLKALEEFGPSPIHRKSFAPVRSRLKNASRLLLQGESR</sequence>
<keyword evidence="12 14" id="KW-0378">Hydrolase</keyword>
<evidence type="ECO:0000256" key="5">
    <source>
        <dbReference type="ARBA" id="ARBA00007383"/>
    </source>
</evidence>
<dbReference type="PROSITE" id="PS51975">
    <property type="entry name" value="RNASE_H_2"/>
    <property type="match status" value="1"/>
</dbReference>
<proteinExistence type="inferred from homology"/>
<evidence type="ECO:0000256" key="9">
    <source>
        <dbReference type="ARBA" id="ARBA00022722"/>
    </source>
</evidence>
<protein>
    <recommendedName>
        <fullName evidence="7 14">Ribonuclease HII</fullName>
        <shortName evidence="14">RNase HII</shortName>
        <ecNumber evidence="6 14">3.1.26.4</ecNumber>
    </recommendedName>
</protein>
<comment type="caution">
    <text evidence="18">The sequence shown here is derived from an EMBL/GenBank/DDBJ whole genome shotgun (WGS) entry which is preliminary data.</text>
</comment>
<evidence type="ECO:0000256" key="14">
    <source>
        <dbReference type="HAMAP-Rule" id="MF_00052"/>
    </source>
</evidence>
<comment type="cofactor">
    <cofactor evidence="2">
        <name>Mg(2+)</name>
        <dbReference type="ChEBI" id="CHEBI:18420"/>
    </cofactor>
</comment>
<evidence type="ECO:0000256" key="6">
    <source>
        <dbReference type="ARBA" id="ARBA00012180"/>
    </source>
</evidence>
<evidence type="ECO:0000256" key="10">
    <source>
        <dbReference type="ARBA" id="ARBA00022723"/>
    </source>
</evidence>
<comment type="similarity">
    <text evidence="5 14 16">Belongs to the RNase HII family.</text>
</comment>
<evidence type="ECO:0000256" key="16">
    <source>
        <dbReference type="RuleBase" id="RU003515"/>
    </source>
</evidence>
<evidence type="ECO:0000259" key="17">
    <source>
        <dbReference type="PROSITE" id="PS51975"/>
    </source>
</evidence>
<evidence type="ECO:0000256" key="2">
    <source>
        <dbReference type="ARBA" id="ARBA00001946"/>
    </source>
</evidence>
<feature type="domain" description="RNase H type-2" evidence="17">
    <location>
        <begin position="71"/>
        <end position="260"/>
    </location>
</feature>
<dbReference type="GO" id="GO:0006298">
    <property type="term" value="P:mismatch repair"/>
    <property type="evidence" value="ECO:0007669"/>
    <property type="project" value="TreeGrafter"/>
</dbReference>
<evidence type="ECO:0000256" key="12">
    <source>
        <dbReference type="ARBA" id="ARBA00022801"/>
    </source>
</evidence>
<evidence type="ECO:0000313" key="18">
    <source>
        <dbReference type="EMBL" id="MBH8594309.1"/>
    </source>
</evidence>
<dbReference type="GO" id="GO:0030145">
    <property type="term" value="F:manganese ion binding"/>
    <property type="evidence" value="ECO:0007669"/>
    <property type="project" value="UniProtKB-UniRule"/>
</dbReference>
<keyword evidence="19" id="KW-1185">Reference proteome</keyword>
<dbReference type="AlphaFoldDB" id="A0A8I1ABH9"/>
<evidence type="ECO:0000256" key="15">
    <source>
        <dbReference type="PROSITE-ProRule" id="PRU01319"/>
    </source>
</evidence>
<evidence type="ECO:0000256" key="13">
    <source>
        <dbReference type="ARBA" id="ARBA00023211"/>
    </source>
</evidence>
<feature type="binding site" evidence="14 15">
    <location>
        <position position="77"/>
    </location>
    <ligand>
        <name>a divalent metal cation</name>
        <dbReference type="ChEBI" id="CHEBI:60240"/>
    </ligand>
</feature>
<dbReference type="InterPro" id="IPR036397">
    <property type="entry name" value="RNaseH_sf"/>
</dbReference>
<gene>
    <name evidence="14" type="primary">rnhB</name>
    <name evidence="18" type="ORF">I8U20_03090</name>
</gene>
<dbReference type="Proteomes" id="UP000633619">
    <property type="component" value="Unassembled WGS sequence"/>
</dbReference>
<feature type="binding site" evidence="14 15">
    <location>
        <position position="169"/>
    </location>
    <ligand>
        <name>a divalent metal cation</name>
        <dbReference type="ChEBI" id="CHEBI:60240"/>
    </ligand>
</feature>
<dbReference type="GO" id="GO:0003723">
    <property type="term" value="F:RNA binding"/>
    <property type="evidence" value="ECO:0007669"/>
    <property type="project" value="UniProtKB-UniRule"/>
</dbReference>
<evidence type="ECO:0000256" key="4">
    <source>
        <dbReference type="ARBA" id="ARBA00004496"/>
    </source>
</evidence>
<comment type="subcellular location">
    <subcellularLocation>
        <location evidence="4 14">Cytoplasm</location>
    </subcellularLocation>
</comment>
<keyword evidence="8 14" id="KW-0963">Cytoplasm</keyword>
<accession>A0A8I1ABH9</accession>
<name>A0A8I1ABH9_THEIN</name>
<dbReference type="NCBIfam" id="NF000594">
    <property type="entry name" value="PRK00015.1-1"/>
    <property type="match status" value="1"/>
</dbReference>
<dbReference type="HAMAP" id="MF_00052_B">
    <property type="entry name" value="RNase_HII_B"/>
    <property type="match status" value="1"/>
</dbReference>
<feature type="binding site" evidence="14 15">
    <location>
        <position position="78"/>
    </location>
    <ligand>
        <name>a divalent metal cation</name>
        <dbReference type="ChEBI" id="CHEBI:60240"/>
    </ligand>
</feature>
<dbReference type="Gene3D" id="3.30.420.10">
    <property type="entry name" value="Ribonuclease H-like superfamily/Ribonuclease H"/>
    <property type="match status" value="1"/>
</dbReference>
<dbReference type="Pfam" id="PF01351">
    <property type="entry name" value="RNase_HII"/>
    <property type="match status" value="1"/>
</dbReference>
<dbReference type="GO" id="GO:0032299">
    <property type="term" value="C:ribonuclease H2 complex"/>
    <property type="evidence" value="ECO:0007669"/>
    <property type="project" value="TreeGrafter"/>
</dbReference>
<dbReference type="InterPro" id="IPR012337">
    <property type="entry name" value="RNaseH-like_sf"/>
</dbReference>
<evidence type="ECO:0000256" key="11">
    <source>
        <dbReference type="ARBA" id="ARBA00022759"/>
    </source>
</evidence>
<keyword evidence="11 14" id="KW-0255">Endonuclease</keyword>
<dbReference type="RefSeq" id="WP_181730751.1">
    <property type="nucleotide sequence ID" value="NZ_JACEIR010000001.1"/>
</dbReference>
<dbReference type="PANTHER" id="PTHR10954:SF18">
    <property type="entry name" value="RIBONUCLEASE HII"/>
    <property type="match status" value="1"/>
</dbReference>
<evidence type="ECO:0000313" key="19">
    <source>
        <dbReference type="Proteomes" id="UP000633619"/>
    </source>
</evidence>
<dbReference type="GO" id="GO:0043137">
    <property type="term" value="P:DNA replication, removal of RNA primer"/>
    <property type="evidence" value="ECO:0007669"/>
    <property type="project" value="TreeGrafter"/>
</dbReference>
<dbReference type="CDD" id="cd07182">
    <property type="entry name" value="RNase_HII_bacteria_HII_like"/>
    <property type="match status" value="1"/>
</dbReference>
<dbReference type="GO" id="GO:0004523">
    <property type="term" value="F:RNA-DNA hybrid ribonuclease activity"/>
    <property type="evidence" value="ECO:0007669"/>
    <property type="project" value="UniProtKB-UniRule"/>
</dbReference>
<dbReference type="InterPro" id="IPR001352">
    <property type="entry name" value="RNase_HII/HIII"/>
</dbReference>
<keyword evidence="13 14" id="KW-0464">Manganese</keyword>
<dbReference type="NCBIfam" id="NF000595">
    <property type="entry name" value="PRK00015.1-3"/>
    <property type="match status" value="1"/>
</dbReference>
<comment type="function">
    <text evidence="3 14 16">Endonuclease that specifically degrades the RNA of RNA-DNA hybrids.</text>
</comment>
<dbReference type="SUPFAM" id="SSF53098">
    <property type="entry name" value="Ribonuclease H-like"/>
    <property type="match status" value="1"/>
</dbReference>
<keyword evidence="10 14" id="KW-0479">Metal-binding</keyword>
<dbReference type="InterPro" id="IPR022898">
    <property type="entry name" value="RNase_HII"/>
</dbReference>
<evidence type="ECO:0000256" key="8">
    <source>
        <dbReference type="ARBA" id="ARBA00022490"/>
    </source>
</evidence>
<keyword evidence="9 14" id="KW-0540">Nuclease</keyword>
<organism evidence="18 19">
    <name type="scientific">Thermoactinomyces intermedius</name>
    <dbReference type="NCBI Taxonomy" id="2024"/>
    <lineage>
        <taxon>Bacteria</taxon>
        <taxon>Bacillati</taxon>
        <taxon>Bacillota</taxon>
        <taxon>Bacilli</taxon>
        <taxon>Bacillales</taxon>
        <taxon>Thermoactinomycetaceae</taxon>
        <taxon>Thermoactinomyces</taxon>
    </lineage>
</organism>
<evidence type="ECO:0000256" key="7">
    <source>
        <dbReference type="ARBA" id="ARBA00019179"/>
    </source>
</evidence>
<evidence type="ECO:0000256" key="3">
    <source>
        <dbReference type="ARBA" id="ARBA00004065"/>
    </source>
</evidence>
<dbReference type="FunFam" id="3.30.420.10:FF:000006">
    <property type="entry name" value="Ribonuclease HII"/>
    <property type="match status" value="1"/>
</dbReference>
<dbReference type="EMBL" id="JAECVW010000001">
    <property type="protein sequence ID" value="MBH8594309.1"/>
    <property type="molecule type" value="Genomic_DNA"/>
</dbReference>
<reference evidence="18 19" key="1">
    <citation type="submission" date="2020-12" db="EMBL/GenBank/DDBJ databases">
        <title>WGS of Thermoactinomyces spp.</title>
        <authorList>
            <person name="Cheng K."/>
        </authorList>
    </citation>
    <scope>NUCLEOTIDE SEQUENCE [LARGE SCALE GENOMIC DNA]</scope>
    <source>
        <strain evidence="19">CICC 10671\DSM 43846</strain>
    </source>
</reference>